<evidence type="ECO:0000256" key="1">
    <source>
        <dbReference type="ARBA" id="ARBA00004863"/>
    </source>
</evidence>
<dbReference type="Gene3D" id="3.40.190.10">
    <property type="entry name" value="Periplasmic binding protein-like II"/>
    <property type="match status" value="2"/>
</dbReference>
<dbReference type="PANTHER" id="PTHR37690">
    <property type="entry name" value="CHORISMATE DEHYDRATASE"/>
    <property type="match status" value="1"/>
</dbReference>
<sequence>MKQIRVAAVSYLNTKPLLYGIRRHPVMEEISLVEDYPASIARMLLNDEVDLALIPVAMIPKLPNPHIVSNYCIGAESPVASVCIFSEVPMEQITEVYLDYQSRTSVNLAKVLLEEYWKKDLRFIDATGEDYREAIKGTTAGVVIGDRALEQRLRSTYIYDLAEAWIDHTGLPFVFAAWVANKPLPAAFEQAFNEANALGLAHVDDVIASITYPTYSLETYYKQNISYNLTAPKRKGLELFLQKLALLNQAAVK</sequence>
<dbReference type="STRING" id="1302690.BUE76_12670"/>
<dbReference type="EC" id="4.2.1.151" evidence="4"/>
<dbReference type="Proteomes" id="UP000184368">
    <property type="component" value="Unassembled WGS sequence"/>
</dbReference>
<dbReference type="GO" id="GO:0016836">
    <property type="term" value="F:hydro-lyase activity"/>
    <property type="evidence" value="ECO:0007669"/>
    <property type="project" value="UniProtKB-UniRule"/>
</dbReference>
<comment type="function">
    <text evidence="4">Catalyzes the dehydration of chorismate into 3-[(1-carboxyvinyl)oxy]benzoate, a step in the biosynthesis of menaquinone (MK, vitamin K2).</text>
</comment>
<gene>
    <name evidence="4" type="primary">mqnA</name>
    <name evidence="5" type="ORF">SAMN05444008_102209</name>
</gene>
<dbReference type="EMBL" id="FQUO01000002">
    <property type="protein sequence ID" value="SHE66352.1"/>
    <property type="molecule type" value="Genomic_DNA"/>
</dbReference>
<dbReference type="InterPro" id="IPR003773">
    <property type="entry name" value="Menaquinone_biosynth"/>
</dbReference>
<dbReference type="Pfam" id="PF02621">
    <property type="entry name" value="VitK2_biosynth"/>
    <property type="match status" value="1"/>
</dbReference>
<accession>A0A1M4VBP9</accession>
<evidence type="ECO:0000256" key="2">
    <source>
        <dbReference type="ARBA" id="ARBA00022428"/>
    </source>
</evidence>
<evidence type="ECO:0000313" key="5">
    <source>
        <dbReference type="EMBL" id="SHE66352.1"/>
    </source>
</evidence>
<name>A0A1M4VBP9_9BACT</name>
<keyword evidence="3 4" id="KW-0456">Lyase</keyword>
<comment type="pathway">
    <text evidence="1 4">Quinol/quinone metabolism; menaquinone biosynthesis.</text>
</comment>
<dbReference type="SUPFAM" id="SSF53850">
    <property type="entry name" value="Periplasmic binding protein-like II"/>
    <property type="match status" value="1"/>
</dbReference>
<evidence type="ECO:0000256" key="4">
    <source>
        <dbReference type="HAMAP-Rule" id="MF_00995"/>
    </source>
</evidence>
<comment type="similarity">
    <text evidence="4">Belongs to the MqnA/MqnD family. MqnA subfamily.</text>
</comment>
<dbReference type="HAMAP" id="MF_00995">
    <property type="entry name" value="MqnA"/>
    <property type="match status" value="1"/>
</dbReference>
<dbReference type="UniPathway" id="UPA00079"/>
<dbReference type="PANTHER" id="PTHR37690:SF1">
    <property type="entry name" value="CHORISMATE DEHYDRATASE"/>
    <property type="match status" value="1"/>
</dbReference>
<evidence type="ECO:0000313" key="6">
    <source>
        <dbReference type="Proteomes" id="UP000184368"/>
    </source>
</evidence>
<dbReference type="CDD" id="cd13634">
    <property type="entry name" value="PBP2_Sco4506"/>
    <property type="match status" value="1"/>
</dbReference>
<proteinExistence type="inferred from homology"/>
<reference evidence="5 6" key="1">
    <citation type="submission" date="2016-11" db="EMBL/GenBank/DDBJ databases">
        <authorList>
            <person name="Jaros S."/>
            <person name="Januszkiewicz K."/>
            <person name="Wedrychowicz H."/>
        </authorList>
    </citation>
    <scope>NUCLEOTIDE SEQUENCE [LARGE SCALE GENOMIC DNA]</scope>
    <source>
        <strain evidence="5 6">DSM 26897</strain>
    </source>
</reference>
<protein>
    <recommendedName>
        <fullName evidence="4">Chorismate dehydratase</fullName>
        <ecNumber evidence="4">4.2.1.151</ecNumber>
    </recommendedName>
    <alternativeName>
        <fullName evidence="4">Menaquinone biosynthetic enzyme MqnA</fullName>
    </alternativeName>
</protein>
<keyword evidence="6" id="KW-1185">Reference proteome</keyword>
<evidence type="ECO:0000256" key="3">
    <source>
        <dbReference type="ARBA" id="ARBA00023239"/>
    </source>
</evidence>
<keyword evidence="2 4" id="KW-0474">Menaquinone biosynthesis</keyword>
<organism evidence="5 6">
    <name type="scientific">Cnuella takakiae</name>
    <dbReference type="NCBI Taxonomy" id="1302690"/>
    <lineage>
        <taxon>Bacteria</taxon>
        <taxon>Pseudomonadati</taxon>
        <taxon>Bacteroidota</taxon>
        <taxon>Chitinophagia</taxon>
        <taxon>Chitinophagales</taxon>
        <taxon>Chitinophagaceae</taxon>
        <taxon>Cnuella</taxon>
    </lineage>
</organism>
<dbReference type="InterPro" id="IPR030868">
    <property type="entry name" value="MqnA"/>
</dbReference>
<dbReference type="GO" id="GO:0009234">
    <property type="term" value="P:menaquinone biosynthetic process"/>
    <property type="evidence" value="ECO:0007669"/>
    <property type="project" value="UniProtKB-UniRule"/>
</dbReference>
<dbReference type="AlphaFoldDB" id="A0A1M4VBP9"/>
<dbReference type="RefSeq" id="WP_073039876.1">
    <property type="nucleotide sequence ID" value="NZ_FQUO01000002.1"/>
</dbReference>
<comment type="catalytic activity">
    <reaction evidence="4">
        <text>chorismate = 3-[(1-carboxyvinyl)-oxy]benzoate + H2O</text>
        <dbReference type="Rhea" id="RHEA:40051"/>
        <dbReference type="ChEBI" id="CHEBI:15377"/>
        <dbReference type="ChEBI" id="CHEBI:29748"/>
        <dbReference type="ChEBI" id="CHEBI:76981"/>
        <dbReference type="EC" id="4.2.1.151"/>
    </reaction>
</comment>